<dbReference type="GO" id="GO:0016973">
    <property type="term" value="P:poly(A)+ mRNA export from nucleus"/>
    <property type="evidence" value="ECO:0007669"/>
    <property type="project" value="InterPro"/>
</dbReference>
<dbReference type="AlphaFoldDB" id="A0AAV2FLJ8"/>
<feature type="compositionally biased region" description="Basic and acidic residues" evidence="1">
    <location>
        <begin position="45"/>
        <end position="58"/>
    </location>
</feature>
<proteinExistence type="predicted"/>
<gene>
    <name evidence="3" type="ORF">LTRI10_LOCUS39385</name>
</gene>
<protein>
    <recommendedName>
        <fullName evidence="2">THO1-MOS11 C-terminal domain-containing protein</fullName>
    </recommendedName>
</protein>
<evidence type="ECO:0000256" key="1">
    <source>
        <dbReference type="SAM" id="MobiDB-lite"/>
    </source>
</evidence>
<evidence type="ECO:0000313" key="4">
    <source>
        <dbReference type="Proteomes" id="UP001497516"/>
    </source>
</evidence>
<evidence type="ECO:0000313" key="3">
    <source>
        <dbReference type="EMBL" id="CAL1399194.1"/>
    </source>
</evidence>
<reference evidence="3 4" key="1">
    <citation type="submission" date="2024-04" db="EMBL/GenBank/DDBJ databases">
        <authorList>
            <person name="Fracassetti M."/>
        </authorList>
    </citation>
    <scope>NUCLEOTIDE SEQUENCE [LARGE SCALE GENOMIC DNA]</scope>
</reference>
<feature type="domain" description="THO1-MOS11 C-terminal" evidence="2">
    <location>
        <begin position="137"/>
        <end position="168"/>
    </location>
</feature>
<dbReference type="EMBL" id="OZ034820">
    <property type="protein sequence ID" value="CAL1399194.1"/>
    <property type="molecule type" value="Genomic_DNA"/>
</dbReference>
<dbReference type="InterPro" id="IPR040746">
    <property type="entry name" value="THO1_MOS11_C"/>
</dbReference>
<feature type="domain" description="THO1-MOS11 C-terminal" evidence="2">
    <location>
        <begin position="72"/>
        <end position="107"/>
    </location>
</feature>
<dbReference type="PANTHER" id="PTHR47701:SF2">
    <property type="entry name" value="PROTEIN MODIFIER OF SNC1 11"/>
    <property type="match status" value="1"/>
</dbReference>
<evidence type="ECO:0000259" key="2">
    <source>
        <dbReference type="Pfam" id="PF18592"/>
    </source>
</evidence>
<feature type="compositionally biased region" description="Basic and acidic residues" evidence="1">
    <location>
        <begin position="94"/>
        <end position="105"/>
    </location>
</feature>
<dbReference type="InterPro" id="IPR044209">
    <property type="entry name" value="MOS11"/>
</dbReference>
<dbReference type="Proteomes" id="UP001497516">
    <property type="component" value="Chromosome 7"/>
</dbReference>
<feature type="region of interest" description="Disordered" evidence="1">
    <location>
        <begin position="1"/>
        <end position="79"/>
    </location>
</feature>
<organism evidence="3 4">
    <name type="scientific">Linum trigynum</name>
    <dbReference type="NCBI Taxonomy" id="586398"/>
    <lineage>
        <taxon>Eukaryota</taxon>
        <taxon>Viridiplantae</taxon>
        <taxon>Streptophyta</taxon>
        <taxon>Embryophyta</taxon>
        <taxon>Tracheophyta</taxon>
        <taxon>Spermatophyta</taxon>
        <taxon>Magnoliopsida</taxon>
        <taxon>eudicotyledons</taxon>
        <taxon>Gunneridae</taxon>
        <taxon>Pentapetalae</taxon>
        <taxon>rosids</taxon>
        <taxon>fabids</taxon>
        <taxon>Malpighiales</taxon>
        <taxon>Linaceae</taxon>
        <taxon>Linum</taxon>
    </lineage>
</organism>
<dbReference type="Pfam" id="PF18592">
    <property type="entry name" value="Tho1_MOS11_C"/>
    <property type="match status" value="2"/>
</dbReference>
<dbReference type="PANTHER" id="PTHR47701">
    <property type="entry name" value="PROTEIN MODIFIER OF SNC1 11"/>
    <property type="match status" value="1"/>
</dbReference>
<keyword evidence="4" id="KW-1185">Reference proteome</keyword>
<accession>A0AAV2FLJ8</accession>
<dbReference type="GO" id="GO:0005634">
    <property type="term" value="C:nucleus"/>
    <property type="evidence" value="ECO:0007669"/>
    <property type="project" value="TreeGrafter"/>
</dbReference>
<sequence>MATEADKPTAAATNGGSQAKPAKGLPSTDPNLAEDSTVAPPLDDGSGKEAVDDKEGLDSKSNAADAGSGNADSITDTERKIRRAERFGISVQFSEKEKRNSRAERFGTPSTTQGSEGAKTVEGAKTAEGTKTAEELKRKARAERFGLPVTAEPTDDAAKKKARLERFGSIPKPDAAEDDKRKARALRFAEPSPTSLSLTEEGDIQPDAAIAGKAGGGS</sequence>
<feature type="region of interest" description="Disordered" evidence="1">
    <location>
        <begin position="92"/>
        <end position="218"/>
    </location>
</feature>
<name>A0AAV2FLJ8_9ROSI</name>